<protein>
    <submittedName>
        <fullName evidence="2">Ryncolin-2,Angiopoietin-related protein 7,Ficolin-2,Ryncolin-1,Ryncolin-3</fullName>
    </submittedName>
</protein>
<keyword evidence="3" id="KW-1185">Reference proteome</keyword>
<dbReference type="Proteomes" id="UP000507470">
    <property type="component" value="Unassembled WGS sequence"/>
</dbReference>
<gene>
    <name evidence="2" type="ORF">MCOR_30991</name>
</gene>
<feature type="domain" description="Fibrinogen C-terminal" evidence="1">
    <location>
        <begin position="146"/>
        <end position="367"/>
    </location>
</feature>
<dbReference type="PROSITE" id="PS51406">
    <property type="entry name" value="FIBRINOGEN_C_2"/>
    <property type="match status" value="1"/>
</dbReference>
<dbReference type="SMART" id="SM00186">
    <property type="entry name" value="FBG"/>
    <property type="match status" value="1"/>
</dbReference>
<dbReference type="CDD" id="cd00087">
    <property type="entry name" value="FReD"/>
    <property type="match status" value="1"/>
</dbReference>
<dbReference type="InterPro" id="IPR002181">
    <property type="entry name" value="Fibrinogen_a/b/g_C_dom"/>
</dbReference>
<dbReference type="AlphaFoldDB" id="A0A6J8CK69"/>
<evidence type="ECO:0000313" key="2">
    <source>
        <dbReference type="EMBL" id="CAC5396435.1"/>
    </source>
</evidence>
<dbReference type="InterPro" id="IPR014716">
    <property type="entry name" value="Fibrinogen_a/b/g_C_1"/>
</dbReference>
<sequence length="369" mass="42334">MIDSGRTCLSCSGIENLTDCTVIEACKDDEVCFTHKYTHGPNYMYTPELYDVGCTNQKLCIPGKPGSVFGKRGTRRHYVCETCCNNTDICNMKSACAKPSDHKELCESTNKEGNRKCLACNGVKSFLDCTEVETCKSDEVSLTQLRNDSSFPRECDDMKNITSGVYTIYPDGFHPIRAFCIVDNHNKETWTVIQHRSTGNVNFDRDWDEYKRGFGSPHGDHWLGNDIIHQISTSTSHKLSIYLEDFNRDFKYANYSYFEIGDENRKYQLLLYAYSGTGGLTDYFGSYVNNELFSTKDQDNDRLANVNCAERDHGGWWYFHNSYCSNVNLNGPYLAGTVTNSSAMYWKDWPQQYYSLRKSTMMIKRIDEK</sequence>
<dbReference type="InterPro" id="IPR036056">
    <property type="entry name" value="Fibrinogen-like_C"/>
</dbReference>
<dbReference type="GO" id="GO:0005615">
    <property type="term" value="C:extracellular space"/>
    <property type="evidence" value="ECO:0007669"/>
    <property type="project" value="TreeGrafter"/>
</dbReference>
<dbReference type="SUPFAM" id="SSF56496">
    <property type="entry name" value="Fibrinogen C-terminal domain-like"/>
    <property type="match status" value="1"/>
</dbReference>
<accession>A0A6J8CK69</accession>
<dbReference type="Pfam" id="PF00147">
    <property type="entry name" value="Fibrinogen_C"/>
    <property type="match status" value="1"/>
</dbReference>
<evidence type="ECO:0000313" key="3">
    <source>
        <dbReference type="Proteomes" id="UP000507470"/>
    </source>
</evidence>
<dbReference type="EMBL" id="CACVKT020005615">
    <property type="protein sequence ID" value="CAC5396435.1"/>
    <property type="molecule type" value="Genomic_DNA"/>
</dbReference>
<name>A0A6J8CK69_MYTCO</name>
<organism evidence="2 3">
    <name type="scientific">Mytilus coruscus</name>
    <name type="common">Sea mussel</name>
    <dbReference type="NCBI Taxonomy" id="42192"/>
    <lineage>
        <taxon>Eukaryota</taxon>
        <taxon>Metazoa</taxon>
        <taxon>Spiralia</taxon>
        <taxon>Lophotrochozoa</taxon>
        <taxon>Mollusca</taxon>
        <taxon>Bivalvia</taxon>
        <taxon>Autobranchia</taxon>
        <taxon>Pteriomorphia</taxon>
        <taxon>Mytilida</taxon>
        <taxon>Mytiloidea</taxon>
        <taxon>Mytilidae</taxon>
        <taxon>Mytilinae</taxon>
        <taxon>Mytilus</taxon>
    </lineage>
</organism>
<dbReference type="OrthoDB" id="10371761at2759"/>
<reference evidence="2 3" key="1">
    <citation type="submission" date="2020-06" db="EMBL/GenBank/DDBJ databases">
        <authorList>
            <person name="Li R."/>
            <person name="Bekaert M."/>
        </authorList>
    </citation>
    <scope>NUCLEOTIDE SEQUENCE [LARGE SCALE GENOMIC DNA]</scope>
    <source>
        <strain evidence="3">wild</strain>
    </source>
</reference>
<dbReference type="InterPro" id="IPR050373">
    <property type="entry name" value="Fibrinogen_C-term_domain"/>
</dbReference>
<dbReference type="Gene3D" id="3.90.215.10">
    <property type="entry name" value="Gamma Fibrinogen, chain A, domain 1"/>
    <property type="match status" value="1"/>
</dbReference>
<dbReference type="PANTHER" id="PTHR19143">
    <property type="entry name" value="FIBRINOGEN/TENASCIN/ANGIOPOEITIN"/>
    <property type="match status" value="1"/>
</dbReference>
<proteinExistence type="predicted"/>
<evidence type="ECO:0000259" key="1">
    <source>
        <dbReference type="PROSITE" id="PS51406"/>
    </source>
</evidence>